<dbReference type="EMBL" id="WHYS01000002">
    <property type="protein sequence ID" value="MQL56203.1"/>
    <property type="molecule type" value="Genomic_DNA"/>
</dbReference>
<proteinExistence type="predicted"/>
<evidence type="ECO:0008006" key="5">
    <source>
        <dbReference type="Google" id="ProtNLM"/>
    </source>
</evidence>
<dbReference type="Proteomes" id="UP000426328">
    <property type="component" value="Chromosome"/>
</dbReference>
<name>A0A650CTV9_ACIAM</name>
<dbReference type="GeneID" id="42778874"/>
<dbReference type="RefSeq" id="WP_152942680.1">
    <property type="nucleotide sequence ID" value="NZ_CP045482.1"/>
</dbReference>
<organism evidence="2 3">
    <name type="scientific">Acidianus ambivalens</name>
    <name type="common">Desulfurolobus ambivalens</name>
    <dbReference type="NCBI Taxonomy" id="2283"/>
    <lineage>
        <taxon>Archaea</taxon>
        <taxon>Thermoproteota</taxon>
        <taxon>Thermoprotei</taxon>
        <taxon>Sulfolobales</taxon>
        <taxon>Sulfolobaceae</taxon>
        <taxon>Acidianus</taxon>
    </lineage>
</organism>
<evidence type="ECO:0000313" key="3">
    <source>
        <dbReference type="Proteomes" id="UP000426328"/>
    </source>
</evidence>
<reference evidence="1 4" key="1">
    <citation type="submission" date="2019-10" db="EMBL/GenBank/DDBJ databases">
        <title>Comparative genomics of sulfur disproportionating microorganisms.</title>
        <authorList>
            <person name="Ward L.M."/>
            <person name="Bertran E."/>
            <person name="Johnston D."/>
        </authorList>
    </citation>
    <scope>NUCLEOTIDE SEQUENCE [LARGE SCALE GENOMIC DNA]</scope>
    <source>
        <strain evidence="1 4">DSM 3772</strain>
    </source>
</reference>
<dbReference type="EMBL" id="CP045482">
    <property type="protein sequence ID" value="QGR21259.1"/>
    <property type="molecule type" value="Genomic_DNA"/>
</dbReference>
<evidence type="ECO:0000313" key="2">
    <source>
        <dbReference type="EMBL" id="QGR21259.1"/>
    </source>
</evidence>
<dbReference type="Proteomes" id="UP000474054">
    <property type="component" value="Unassembled WGS sequence"/>
</dbReference>
<evidence type="ECO:0000313" key="1">
    <source>
        <dbReference type="EMBL" id="MQL56203.1"/>
    </source>
</evidence>
<accession>A0A650CTV9</accession>
<sequence>MPINCDRIIVEGSTEKAILGKLGFDEDNIEVKYGKGEVIKEFKKYLSSTPILKEGNVCFIIDGDEEGYEGIYNELNKDINVLDRSPPYIKVCKGKLCYILIVIGDKNNDFKGCIETLLLARINVDKEASDIINRVIEYQQQKLRKLSMCDKVKMRFYLSIFLTSGEPTLLYLSKKFVEELFKIVEENIVKDIIADFIEIK</sequence>
<keyword evidence="3" id="KW-1185">Reference proteome</keyword>
<gene>
    <name evidence="2" type="ORF">D1866_04020</name>
    <name evidence="1" type="ORF">GFB69_10810</name>
</gene>
<reference evidence="2 3" key="2">
    <citation type="submission" date="2019-10" db="EMBL/GenBank/DDBJ databases">
        <title>Genome Sequences from Six Type Strain Members of the Archaeal Family Sulfolobaceae: Acidianus ambivalens, Acidianus infernus, Metallosphaera prunae, Stygiolobus azoricus, Sulfolobus metallicus, and Sulfurisphaera ohwakuensis.</title>
        <authorList>
            <person name="Counts J.A."/>
            <person name="Kelly R.M."/>
        </authorList>
    </citation>
    <scope>NUCLEOTIDE SEQUENCE [LARGE SCALE GENOMIC DNA]</scope>
    <source>
        <strain evidence="2 3">LEI 10</strain>
    </source>
</reference>
<dbReference type="AlphaFoldDB" id="A0A650CTV9"/>
<dbReference type="KEGG" id="aamb:D1866_04020"/>
<protein>
    <recommendedName>
        <fullName evidence="5">DUF4435 domain-containing protein</fullName>
    </recommendedName>
</protein>
<evidence type="ECO:0000313" key="4">
    <source>
        <dbReference type="Proteomes" id="UP000474054"/>
    </source>
</evidence>